<feature type="domain" description="AAA+ ATPase" evidence="18">
    <location>
        <begin position="435"/>
        <end position="571"/>
    </location>
</feature>
<dbReference type="InterPro" id="IPR050168">
    <property type="entry name" value="AAA_ATPase_domain"/>
</dbReference>
<dbReference type="InterPro" id="IPR029067">
    <property type="entry name" value="CDC48_domain_2-like_sf"/>
</dbReference>
<dbReference type="SMART" id="SM00382">
    <property type="entry name" value="AAA"/>
    <property type="match status" value="2"/>
</dbReference>
<evidence type="ECO:0000256" key="13">
    <source>
        <dbReference type="ARBA" id="ARBA00032509"/>
    </source>
</evidence>
<reference evidence="20" key="3">
    <citation type="submission" date="2019-08" db="EMBL/GenBank/DDBJ databases">
        <authorList>
            <consortium name="Photinus pyralis genome working group"/>
            <person name="Fallon T.R."/>
            <person name="Sander Lower S.E."/>
            <person name="Weng J.-K."/>
        </authorList>
    </citation>
    <scope>NUCLEOTIDE SEQUENCE</scope>
    <source>
        <strain evidence="20">1611_PpyrPB1</strain>
        <tissue evidence="20">Whole body</tissue>
    </source>
</reference>
<evidence type="ECO:0000313" key="20">
    <source>
        <dbReference type="EMBL" id="KAB0798217.1"/>
    </source>
</evidence>
<dbReference type="InterPro" id="IPR003959">
    <property type="entry name" value="ATPase_AAA_core"/>
</dbReference>
<evidence type="ECO:0000313" key="19">
    <source>
        <dbReference type="EMBL" id="JAV93723.1"/>
    </source>
</evidence>
<feature type="domain" description="AAA+ ATPase" evidence="18">
    <location>
        <begin position="705"/>
        <end position="841"/>
    </location>
</feature>
<keyword evidence="11" id="KW-0472">Membrane</keyword>
<gene>
    <name evidence="20" type="ORF">PPYR_09210</name>
</gene>
<evidence type="ECO:0000256" key="7">
    <source>
        <dbReference type="ARBA" id="ARBA00022741"/>
    </source>
</evidence>
<reference evidence="20 21" key="2">
    <citation type="journal article" date="2018" name="Elife">
        <title>Firefly genomes illuminate parallel origins of bioluminescence in beetles.</title>
        <authorList>
            <person name="Fallon T.R."/>
            <person name="Lower S.E."/>
            <person name="Chang C.H."/>
            <person name="Bessho-Uehara M."/>
            <person name="Martin G.J."/>
            <person name="Bewick A.J."/>
            <person name="Behringer M."/>
            <person name="Debat H.J."/>
            <person name="Wong I."/>
            <person name="Day J.C."/>
            <person name="Suvorov A."/>
            <person name="Silva C.J."/>
            <person name="Stanger-Hall K.F."/>
            <person name="Hall D.W."/>
            <person name="Schmitz R.J."/>
            <person name="Nelson D.R."/>
            <person name="Lewis S.M."/>
            <person name="Shigenobu S."/>
            <person name="Bybee S.M."/>
            <person name="Larracuente A.M."/>
            <person name="Oba Y."/>
            <person name="Weng J.K."/>
        </authorList>
    </citation>
    <scope>NUCLEOTIDE SEQUENCE [LARGE SCALE GENOMIC DNA]</scope>
    <source>
        <strain evidence="20">1611_PpyrPB1</strain>
        <tissue evidence="20">Whole body</tissue>
    </source>
</reference>
<dbReference type="GO" id="GO:0005829">
    <property type="term" value="C:cytosol"/>
    <property type="evidence" value="ECO:0007669"/>
    <property type="project" value="UniProtKB-SubCell"/>
</dbReference>
<organism evidence="19">
    <name type="scientific">Photinus pyralis</name>
    <name type="common">Common eastern firefly</name>
    <name type="synonym">Lampyris pyralis</name>
    <dbReference type="NCBI Taxonomy" id="7054"/>
    <lineage>
        <taxon>Eukaryota</taxon>
        <taxon>Metazoa</taxon>
        <taxon>Ecdysozoa</taxon>
        <taxon>Arthropoda</taxon>
        <taxon>Hexapoda</taxon>
        <taxon>Insecta</taxon>
        <taxon>Pterygota</taxon>
        <taxon>Neoptera</taxon>
        <taxon>Endopterygota</taxon>
        <taxon>Coleoptera</taxon>
        <taxon>Polyphaga</taxon>
        <taxon>Elateriformia</taxon>
        <taxon>Elateroidea</taxon>
        <taxon>Lampyridae</taxon>
        <taxon>Lampyrinae</taxon>
        <taxon>Photinus</taxon>
    </lineage>
</organism>
<dbReference type="CDD" id="cd19526">
    <property type="entry name" value="RecA-like_PEX1_r2"/>
    <property type="match status" value="1"/>
</dbReference>
<dbReference type="EMBL" id="GEZM01010923">
    <property type="protein sequence ID" value="JAV93723.1"/>
    <property type="molecule type" value="Transcribed_RNA"/>
</dbReference>
<dbReference type="SUPFAM" id="SSF52540">
    <property type="entry name" value="P-loop containing nucleoside triphosphate hydrolases"/>
    <property type="match status" value="2"/>
</dbReference>
<keyword evidence="9" id="KW-0067">ATP-binding</keyword>
<dbReference type="FunFam" id="3.40.50.300:FF:000149">
    <property type="entry name" value="Nuclear valosin-containing protein-like"/>
    <property type="match status" value="1"/>
</dbReference>
<evidence type="ECO:0000256" key="3">
    <source>
        <dbReference type="ARBA" id="ARBA00022448"/>
    </source>
</evidence>
<keyword evidence="4" id="KW-0963">Cytoplasm</keyword>
<comment type="catalytic activity">
    <reaction evidence="16">
        <text>ATP + H2O = ADP + phosphate + H(+)</text>
        <dbReference type="Rhea" id="RHEA:13065"/>
        <dbReference type="ChEBI" id="CHEBI:15377"/>
        <dbReference type="ChEBI" id="CHEBI:15378"/>
        <dbReference type="ChEBI" id="CHEBI:30616"/>
        <dbReference type="ChEBI" id="CHEBI:43474"/>
        <dbReference type="ChEBI" id="CHEBI:456216"/>
    </reaction>
    <physiologicalReaction direction="left-to-right" evidence="16">
        <dbReference type="Rhea" id="RHEA:13066"/>
    </physiologicalReaction>
</comment>
<dbReference type="FunFam" id="1.10.8.60:FF:000105">
    <property type="entry name" value="PeRoXisome assembly factor"/>
    <property type="match status" value="1"/>
</dbReference>
<evidence type="ECO:0000256" key="6">
    <source>
        <dbReference type="ARBA" id="ARBA00022737"/>
    </source>
</evidence>
<dbReference type="PANTHER" id="PTHR23077">
    <property type="entry name" value="AAA-FAMILY ATPASE"/>
    <property type="match status" value="1"/>
</dbReference>
<dbReference type="FunCoup" id="A0A1Y1N762">
    <property type="interactions" value="1908"/>
</dbReference>
<dbReference type="InParanoid" id="A0A1Y1N762"/>
<dbReference type="AlphaFoldDB" id="A0A1Y1N762"/>
<accession>A0A1Y1N762</accession>
<dbReference type="OrthoDB" id="8173462at2759"/>
<dbReference type="EMBL" id="VVIM01000006">
    <property type="protein sequence ID" value="KAB0798217.1"/>
    <property type="molecule type" value="Genomic_DNA"/>
</dbReference>
<dbReference type="InterPro" id="IPR027417">
    <property type="entry name" value="P-loop_NTPase"/>
</dbReference>
<keyword evidence="7" id="KW-0547">Nucleotide-binding</keyword>
<evidence type="ECO:0000256" key="1">
    <source>
        <dbReference type="ARBA" id="ARBA00004514"/>
    </source>
</evidence>
<evidence type="ECO:0000256" key="10">
    <source>
        <dbReference type="ARBA" id="ARBA00022927"/>
    </source>
</evidence>
<sequence length="960" mass="106701">MNFKIFTVKYITYKTCFCYFSEQNARFFDKGITLELSYDNKSTFFSAQPLSSLKEGEVGLNRLQAQLLGLREDVSVMISGRYDVPGITRVVIRPKSIEDYEVLEILSESVQSTLLNQLRIVRKDQEFVIWISDSLHLPVNVESMEPANLGRLDFLTEVEVAPPKPKIAEVPDVTTNNSNWNFLEFLNPFKQSQADSKTDTIDKKYTKRCYPVCFNLLPVADLSDVKGGELDHFNAFVSKHAVPKNVSSGDIFRLGIIIPPAANTNLSEETFEVKNVVVRIHILDHLVSGSLMYVHSCMFKHFDLKAGAKAFLSDHIHAAPLVDSIEICTYAKKSTNAIGKFKLLISRNSKTQKVILNSNVLMDCSGYQFSLKFQPSNVTFCVADSNFVRNCKFSVTEGVPAGRSCAKVEPQKYCGNFARFSEIVQPSYDLLTSEDAENLLLIGKVGSGKTVLVKVLIEKLALSPLYIHSEVISCKAVKGKSLDSLGKVFANAILNCIYYQPSVLVLEDLHVLCEKVVAGDAPTPESLNFDRVSEMLAHLLHETVKSNRILILATATSLLKLNDHIYSSRGQHLFKNVYEIGELKKPDRVSILEFLFKEKCQIDDFSMDHLAQKTEGFVVQDLVDFVDKAVFESVKEDSSNVTLGHCELALQNSVALSLKDIQLHSPGEKDFTDVGGLEDVKKILIECMLWPVQYPHLFDNAPLRLQSGLLLYGPPGTGKTILAGAAAKHCGLRLISIKGPELLSKYIGASEQAVRDVFEKAQSAKPCILFFDEFDSLAPRRGHDSTGVTDRVVNQLLTQLDGVESLSGVCVLAATSRPDLLDPALLRPGRLDRQILCPLPDQPARLKILQSLSKKMRLATDIDLEEISQQSTGYSGADLQAVLYTAQLCTVEKLDTEELQAKAAHDVMEINQYHLEEALRSTRPSLTKEESLKYDRIYSKFQGVGQLADMKGATQKATLA</sequence>
<keyword evidence="3" id="KW-0813">Transport</keyword>
<evidence type="ECO:0000256" key="14">
    <source>
        <dbReference type="ARBA" id="ARBA00034532"/>
    </source>
</evidence>
<evidence type="ECO:0000256" key="11">
    <source>
        <dbReference type="ARBA" id="ARBA00023136"/>
    </source>
</evidence>
<comment type="subunit">
    <text evidence="17">Interacts with PEX6; forming the PEX1-PEX6 AAA ATPase complex, which is composed of a heterohexamer formed by a trimer of PEX1-PEX6 dimers.</text>
</comment>
<dbReference type="GO" id="GO:0005778">
    <property type="term" value="C:peroxisomal membrane"/>
    <property type="evidence" value="ECO:0007669"/>
    <property type="project" value="UniProtKB-SubCell"/>
</dbReference>
<reference evidence="19" key="1">
    <citation type="journal article" date="2016" name="Sci. Rep.">
        <title>Molecular characterization of firefly nuptial gifts: a multi-omics approach sheds light on postcopulatory sexual selection.</title>
        <authorList>
            <person name="Al-Wathiqui N."/>
            <person name="Fallon T.R."/>
            <person name="South A."/>
            <person name="Weng J.K."/>
            <person name="Lewis S.M."/>
        </authorList>
    </citation>
    <scope>NUCLEOTIDE SEQUENCE</scope>
</reference>
<evidence type="ECO:0000256" key="12">
    <source>
        <dbReference type="ARBA" id="ARBA00023140"/>
    </source>
</evidence>
<proteinExistence type="inferred from homology"/>
<comment type="similarity">
    <text evidence="2">Belongs to the AAA ATPase family.</text>
</comment>
<evidence type="ECO:0000256" key="16">
    <source>
        <dbReference type="ARBA" id="ARBA00048778"/>
    </source>
</evidence>
<dbReference type="InterPro" id="IPR015342">
    <property type="entry name" value="PEX1-N_C-lobe"/>
</dbReference>
<dbReference type="SUPFAM" id="SSF54585">
    <property type="entry name" value="Cdc48 domain 2-like"/>
    <property type="match status" value="1"/>
</dbReference>
<dbReference type="PANTHER" id="PTHR23077:SF12">
    <property type="entry name" value="PEROXISOMAL ATPASE PEX1"/>
    <property type="match status" value="1"/>
</dbReference>
<dbReference type="Pfam" id="PF00004">
    <property type="entry name" value="AAA"/>
    <property type="match status" value="2"/>
</dbReference>
<dbReference type="GO" id="GO:0016558">
    <property type="term" value="P:protein import into peroxisome matrix"/>
    <property type="evidence" value="ECO:0007669"/>
    <property type="project" value="TreeGrafter"/>
</dbReference>
<evidence type="ECO:0000256" key="17">
    <source>
        <dbReference type="ARBA" id="ARBA00064205"/>
    </source>
</evidence>
<dbReference type="GO" id="GO:0005524">
    <property type="term" value="F:ATP binding"/>
    <property type="evidence" value="ECO:0007669"/>
    <property type="project" value="UniProtKB-KW"/>
</dbReference>
<comment type="subcellular location">
    <subcellularLocation>
        <location evidence="1">Cytoplasm</location>
        <location evidence="1">Cytosol</location>
    </subcellularLocation>
    <subcellularLocation>
        <location evidence="15">Peroxisome membrane</location>
    </subcellularLocation>
</comment>
<keyword evidence="10" id="KW-0653">Protein transport</keyword>
<keyword evidence="6" id="KW-0677">Repeat</keyword>
<evidence type="ECO:0000256" key="15">
    <source>
        <dbReference type="ARBA" id="ARBA00046271"/>
    </source>
</evidence>
<dbReference type="Proteomes" id="UP000327044">
    <property type="component" value="Unassembled WGS sequence"/>
</dbReference>
<dbReference type="Gene3D" id="3.40.50.300">
    <property type="entry name" value="P-loop containing nucleotide triphosphate hydrolases"/>
    <property type="match status" value="2"/>
</dbReference>
<dbReference type="InterPro" id="IPR003593">
    <property type="entry name" value="AAA+_ATPase"/>
</dbReference>
<dbReference type="Gene3D" id="1.10.8.60">
    <property type="match status" value="2"/>
</dbReference>
<evidence type="ECO:0000256" key="2">
    <source>
        <dbReference type="ARBA" id="ARBA00006914"/>
    </source>
</evidence>
<keyword evidence="5" id="KW-0962">Peroxisome biogenesis</keyword>
<keyword evidence="8" id="KW-0378">Hydrolase</keyword>
<protein>
    <recommendedName>
        <fullName evidence="14">Peroxisomal ATPase PEX1</fullName>
    </recommendedName>
    <alternativeName>
        <fullName evidence="13">Peroxin-1</fullName>
    </alternativeName>
</protein>
<name>A0A1Y1N762_PHOPY</name>
<dbReference type="Gene3D" id="3.10.330.10">
    <property type="match status" value="1"/>
</dbReference>
<evidence type="ECO:0000259" key="18">
    <source>
        <dbReference type="SMART" id="SM00382"/>
    </source>
</evidence>
<evidence type="ECO:0000313" key="21">
    <source>
        <dbReference type="Proteomes" id="UP000327044"/>
    </source>
</evidence>
<evidence type="ECO:0000256" key="4">
    <source>
        <dbReference type="ARBA" id="ARBA00022490"/>
    </source>
</evidence>
<evidence type="ECO:0000256" key="8">
    <source>
        <dbReference type="ARBA" id="ARBA00022801"/>
    </source>
</evidence>
<evidence type="ECO:0000256" key="9">
    <source>
        <dbReference type="ARBA" id="ARBA00022840"/>
    </source>
</evidence>
<dbReference type="GO" id="GO:0016887">
    <property type="term" value="F:ATP hydrolysis activity"/>
    <property type="evidence" value="ECO:0007669"/>
    <property type="project" value="InterPro"/>
</dbReference>
<keyword evidence="21" id="KW-1185">Reference proteome</keyword>
<dbReference type="InterPro" id="IPR003960">
    <property type="entry name" value="ATPase_AAA_CS"/>
</dbReference>
<dbReference type="InterPro" id="IPR041569">
    <property type="entry name" value="AAA_lid_3"/>
</dbReference>
<dbReference type="Pfam" id="PF09262">
    <property type="entry name" value="PEX-1N"/>
    <property type="match status" value="1"/>
</dbReference>
<dbReference type="Pfam" id="PF17862">
    <property type="entry name" value="AAA_lid_3"/>
    <property type="match status" value="1"/>
</dbReference>
<evidence type="ECO:0000256" key="5">
    <source>
        <dbReference type="ARBA" id="ARBA00022593"/>
    </source>
</evidence>
<keyword evidence="12" id="KW-0576">Peroxisome</keyword>
<dbReference type="PROSITE" id="PS00674">
    <property type="entry name" value="AAA"/>
    <property type="match status" value="1"/>
</dbReference>